<dbReference type="EMBL" id="CP108057">
    <property type="protein sequence ID" value="WUO45773.1"/>
    <property type="molecule type" value="Genomic_DNA"/>
</dbReference>
<reference evidence="1" key="1">
    <citation type="submission" date="2022-10" db="EMBL/GenBank/DDBJ databases">
        <title>The complete genomes of actinobacterial strains from the NBC collection.</title>
        <authorList>
            <person name="Joergensen T.S."/>
            <person name="Alvarez Arevalo M."/>
            <person name="Sterndorff E.B."/>
            <person name="Faurdal D."/>
            <person name="Vuksanovic O."/>
            <person name="Mourched A.-S."/>
            <person name="Charusanti P."/>
            <person name="Shaw S."/>
            <person name="Blin K."/>
            <person name="Weber T."/>
        </authorList>
    </citation>
    <scope>NUCLEOTIDE SEQUENCE</scope>
    <source>
        <strain evidence="1">NBC_00283</strain>
    </source>
</reference>
<evidence type="ECO:0000313" key="1">
    <source>
        <dbReference type="EMBL" id="WUO45773.1"/>
    </source>
</evidence>
<organism evidence="1 2">
    <name type="scientific">Streptomyces goshikiensis</name>
    <dbReference type="NCBI Taxonomy" id="1942"/>
    <lineage>
        <taxon>Bacteria</taxon>
        <taxon>Bacillati</taxon>
        <taxon>Actinomycetota</taxon>
        <taxon>Actinomycetes</taxon>
        <taxon>Kitasatosporales</taxon>
        <taxon>Streptomycetaceae</taxon>
        <taxon>Streptomyces</taxon>
    </lineage>
</organism>
<sequence length="100" mass="10855">MTFLQVDIDQLARFSRALDSSLTSLREARSALSHVRADQLGTADLDAACDGFQERWSYGTSELAKRIRTVREGVKTSAGEHAELEAAIRAAFLKAGGGRT</sequence>
<proteinExistence type="predicted"/>
<keyword evidence="2" id="KW-1185">Reference proteome</keyword>
<protein>
    <submittedName>
        <fullName evidence="1">Uncharacterized protein</fullName>
    </submittedName>
</protein>
<evidence type="ECO:0000313" key="2">
    <source>
        <dbReference type="Proteomes" id="UP001432075"/>
    </source>
</evidence>
<gene>
    <name evidence="1" type="ORF">OHU17_07945</name>
</gene>
<accession>A0ABZ1RGX6</accession>
<name>A0ABZ1RGX6_9ACTN</name>
<dbReference type="Proteomes" id="UP001432075">
    <property type="component" value="Chromosome"/>
</dbReference>
<dbReference type="RefSeq" id="WP_328775602.1">
    <property type="nucleotide sequence ID" value="NZ_CP108057.1"/>
</dbReference>